<dbReference type="CDD" id="cd07900">
    <property type="entry name" value="Adenylation_DNA_ligase_I_Euk"/>
    <property type="match status" value="1"/>
</dbReference>
<protein>
    <recommendedName>
        <fullName evidence="14">DNA ligase</fullName>
        <ecNumber evidence="14">6.5.1.1</ecNumber>
    </recommendedName>
</protein>
<dbReference type="InterPro" id="IPR012310">
    <property type="entry name" value="DNA_ligase_ATP-dep_cent"/>
</dbReference>
<comment type="similarity">
    <text evidence="2 15">Belongs to the ATP-dependent DNA ligase family.</text>
</comment>
<dbReference type="InterPro" id="IPR012340">
    <property type="entry name" value="NA-bd_OB-fold"/>
</dbReference>
<dbReference type="SUPFAM" id="SSF56091">
    <property type="entry name" value="DNA ligase/mRNA capping enzyme, catalytic domain"/>
    <property type="match status" value="1"/>
</dbReference>
<dbReference type="InterPro" id="IPR000977">
    <property type="entry name" value="DNA_ligase_ATP-dep"/>
</dbReference>
<keyword evidence="11" id="KW-0539">Nucleus</keyword>
<evidence type="ECO:0000256" key="5">
    <source>
        <dbReference type="ARBA" id="ARBA00022705"/>
    </source>
</evidence>
<dbReference type="PANTHER" id="PTHR45674">
    <property type="entry name" value="DNA LIGASE 1/3 FAMILY MEMBER"/>
    <property type="match status" value="1"/>
</dbReference>
<sequence length="733" mass="82687">MPTDGLNDENNMFSDSSDVEIVEETKVKRPYSEVQQEFKAEEKKVFPKSSVRRVGDDEPSVGSLFNIHVAKKDSNDDITSPRFDPALFDIKPYFPPTMCGKANDSILFSFLSGVLQKSDDIFCTGKGSRKSVLTLLSNFFRVLIYHNPSDVIPSIYILLNRIYPDYENIEIGVGDHLILKSMSEAYSKSEQNIKSIMATLVLKKHEDLGIVAGLSSCTSQLLVKLPDNTISGILKQFRTISSITGKNSSNHKKDIIKKLLITAKKEEAKYIIRFLQQKLRIGIGINTIFQCVADAFYLTKVGSEGSEPVGDVRTNKSVELNDTLEEMEFAVRTAITLVPNIDKVVGHLLKGDDSTQLLEHCKITPGIPVRPMLAKPVNTTDEIVQSVGGENVLFTCEYKYDGERVQLHLLRDRTIKLFSRNMENLCPKYPDVVANFAKCITDDLKECIIDCEVVPMDNENKILSFQCLSTRKRKDVDVNNISVKVCLFPFDILYLNGESLVTLPLSKRRDLLHSSMKPQTGLLSFAKYKNVDSLDDIDDFLKMAVQESCEGLMIKTLDDKATYEPQARSNKWLKFKKDYISGMSDSVDLVPMGAFYGKGKRTNVYGSFLLAVYDPIQEIYQGVCKTGTGFNDQTLKELHDSLQNNVVNSKPSNYEVSDKMVPDVWFSPEKVWECKCADLSISPVYTAANRLTTNEKGIGLRFPRFLRVREDKKPEDATTSDEIFDMYLKQFNK</sequence>
<keyword evidence="4" id="KW-0132">Cell division</keyword>
<gene>
    <name evidence="17" type="ORF">TOT_030000340</name>
</gene>
<evidence type="ECO:0000256" key="11">
    <source>
        <dbReference type="ARBA" id="ARBA00023242"/>
    </source>
</evidence>
<dbReference type="FunFam" id="3.30.470.30:FF:000002">
    <property type="entry name" value="DNA ligase"/>
    <property type="match status" value="1"/>
</dbReference>
<evidence type="ECO:0000313" key="17">
    <source>
        <dbReference type="EMBL" id="BAM41079.1"/>
    </source>
</evidence>
<dbReference type="GO" id="GO:0005524">
    <property type="term" value="F:ATP binding"/>
    <property type="evidence" value="ECO:0007669"/>
    <property type="project" value="UniProtKB-KW"/>
</dbReference>
<dbReference type="Pfam" id="PF04675">
    <property type="entry name" value="DNA_ligase_A_N"/>
    <property type="match status" value="1"/>
</dbReference>
<reference evidence="17 18" key="1">
    <citation type="journal article" date="2012" name="MBio">
        <title>Comparative genome analysis of three eukaryotic parasites with differing abilities to transform leukocytes reveals key mediators of Theileria-induced leukocyte transformation.</title>
        <authorList>
            <person name="Hayashida K."/>
            <person name="Hara Y."/>
            <person name="Abe T."/>
            <person name="Yamasaki C."/>
            <person name="Toyoda A."/>
            <person name="Kosuge T."/>
            <person name="Suzuki Y."/>
            <person name="Sato Y."/>
            <person name="Kawashima S."/>
            <person name="Katayama T."/>
            <person name="Wakaguri H."/>
            <person name="Inoue N."/>
            <person name="Homma K."/>
            <person name="Tada-Umezaki M."/>
            <person name="Yagi Y."/>
            <person name="Fujii Y."/>
            <person name="Habara T."/>
            <person name="Kanehisa M."/>
            <person name="Watanabe H."/>
            <person name="Ito K."/>
            <person name="Gojobori T."/>
            <person name="Sugawara H."/>
            <person name="Imanishi T."/>
            <person name="Weir W."/>
            <person name="Gardner M."/>
            <person name="Pain A."/>
            <person name="Shiels B."/>
            <person name="Hattori M."/>
            <person name="Nene V."/>
            <person name="Sugimoto C."/>
        </authorList>
    </citation>
    <scope>NUCLEOTIDE SEQUENCE [LARGE SCALE GENOMIC DNA]</scope>
    <source>
        <strain evidence="17 18">Shintoku</strain>
    </source>
</reference>
<evidence type="ECO:0000256" key="15">
    <source>
        <dbReference type="RuleBase" id="RU004196"/>
    </source>
</evidence>
<feature type="domain" description="ATP-dependent DNA ligase family profile" evidence="16">
    <location>
        <begin position="478"/>
        <end position="614"/>
    </location>
</feature>
<dbReference type="Gene3D" id="3.30.470.30">
    <property type="entry name" value="DNA ligase/mRNA capping enzyme"/>
    <property type="match status" value="1"/>
</dbReference>
<dbReference type="CDD" id="cd07969">
    <property type="entry name" value="OBF_DNA_ligase_I"/>
    <property type="match status" value="1"/>
</dbReference>
<evidence type="ECO:0000256" key="4">
    <source>
        <dbReference type="ARBA" id="ARBA00022618"/>
    </source>
</evidence>
<dbReference type="Proteomes" id="UP000003786">
    <property type="component" value="Chromosome 3"/>
</dbReference>
<dbReference type="Gene3D" id="2.40.50.140">
    <property type="entry name" value="Nucleic acid-binding proteins"/>
    <property type="match status" value="1"/>
</dbReference>
<evidence type="ECO:0000256" key="14">
    <source>
        <dbReference type="RuleBase" id="RU000617"/>
    </source>
</evidence>
<evidence type="ECO:0000256" key="12">
    <source>
        <dbReference type="ARBA" id="ARBA00023306"/>
    </source>
</evidence>
<evidence type="ECO:0000256" key="13">
    <source>
        <dbReference type="ARBA" id="ARBA00034003"/>
    </source>
</evidence>
<accession>J4DPP8</accession>
<dbReference type="InterPro" id="IPR036599">
    <property type="entry name" value="DNA_ligase_N_sf"/>
</dbReference>
<dbReference type="GO" id="GO:0003677">
    <property type="term" value="F:DNA binding"/>
    <property type="evidence" value="ECO:0007669"/>
    <property type="project" value="InterPro"/>
</dbReference>
<dbReference type="GO" id="GO:0005634">
    <property type="term" value="C:nucleus"/>
    <property type="evidence" value="ECO:0007669"/>
    <property type="project" value="UniProtKB-SubCell"/>
</dbReference>
<dbReference type="STRING" id="869250.J4DPP8"/>
<dbReference type="Pfam" id="PF04679">
    <property type="entry name" value="DNA_ligase_A_C"/>
    <property type="match status" value="1"/>
</dbReference>
<dbReference type="OMA" id="WIKYKRD"/>
<dbReference type="GO" id="GO:0006281">
    <property type="term" value="P:DNA repair"/>
    <property type="evidence" value="ECO:0007669"/>
    <property type="project" value="UniProtKB-KW"/>
</dbReference>
<dbReference type="KEGG" id="tot:TOT_030000340"/>
<dbReference type="Gene3D" id="1.10.3260.10">
    <property type="entry name" value="DNA ligase, ATP-dependent, N-terminal domain"/>
    <property type="match status" value="1"/>
</dbReference>
<dbReference type="GO" id="GO:0006273">
    <property type="term" value="P:lagging strand elongation"/>
    <property type="evidence" value="ECO:0007669"/>
    <property type="project" value="TreeGrafter"/>
</dbReference>
<dbReference type="FunFam" id="2.40.50.140:FF:000062">
    <property type="entry name" value="DNA ligase"/>
    <property type="match status" value="1"/>
</dbReference>
<dbReference type="GO" id="GO:0051301">
    <property type="term" value="P:cell division"/>
    <property type="evidence" value="ECO:0007669"/>
    <property type="project" value="UniProtKB-KW"/>
</dbReference>
<evidence type="ECO:0000256" key="7">
    <source>
        <dbReference type="ARBA" id="ARBA00022763"/>
    </source>
</evidence>
<dbReference type="RefSeq" id="XP_009691380.1">
    <property type="nucleotide sequence ID" value="XM_009693085.1"/>
</dbReference>
<dbReference type="PROSITE" id="PS00697">
    <property type="entry name" value="DNA_LIGASE_A1"/>
    <property type="match status" value="1"/>
</dbReference>
<dbReference type="AlphaFoldDB" id="J4DPP8"/>
<keyword evidence="9 14" id="KW-0233">DNA recombination</keyword>
<dbReference type="PROSITE" id="PS50160">
    <property type="entry name" value="DNA_LIGASE_A3"/>
    <property type="match status" value="1"/>
</dbReference>
<dbReference type="PROSITE" id="PS00333">
    <property type="entry name" value="DNA_LIGASE_A2"/>
    <property type="match status" value="1"/>
</dbReference>
<dbReference type="NCBIfam" id="TIGR00574">
    <property type="entry name" value="dnl1"/>
    <property type="match status" value="1"/>
</dbReference>
<evidence type="ECO:0000256" key="1">
    <source>
        <dbReference type="ARBA" id="ARBA00004123"/>
    </source>
</evidence>
<organism evidence="17 18">
    <name type="scientific">Theileria orientalis strain Shintoku</name>
    <dbReference type="NCBI Taxonomy" id="869250"/>
    <lineage>
        <taxon>Eukaryota</taxon>
        <taxon>Sar</taxon>
        <taxon>Alveolata</taxon>
        <taxon>Apicomplexa</taxon>
        <taxon>Aconoidasida</taxon>
        <taxon>Piroplasmida</taxon>
        <taxon>Theileriidae</taxon>
        <taxon>Theileria</taxon>
    </lineage>
</organism>
<dbReference type="GO" id="GO:0071897">
    <property type="term" value="P:DNA biosynthetic process"/>
    <property type="evidence" value="ECO:0007669"/>
    <property type="project" value="InterPro"/>
</dbReference>
<keyword evidence="6 14" id="KW-0547">Nucleotide-binding</keyword>
<dbReference type="GO" id="GO:0006310">
    <property type="term" value="P:DNA recombination"/>
    <property type="evidence" value="ECO:0007669"/>
    <property type="project" value="UniProtKB-KW"/>
</dbReference>
<evidence type="ECO:0000259" key="16">
    <source>
        <dbReference type="PROSITE" id="PS50160"/>
    </source>
</evidence>
<dbReference type="InterPro" id="IPR016059">
    <property type="entry name" value="DNA_ligase_ATP-dep_CS"/>
</dbReference>
<dbReference type="VEuPathDB" id="PiroplasmaDB:TOT_030000340"/>
<dbReference type="eggNOG" id="KOG0967">
    <property type="taxonomic scope" value="Eukaryota"/>
</dbReference>
<keyword evidence="5" id="KW-0235">DNA replication</keyword>
<dbReference type="GO" id="GO:0005739">
    <property type="term" value="C:mitochondrion"/>
    <property type="evidence" value="ECO:0007669"/>
    <property type="project" value="TreeGrafter"/>
</dbReference>
<evidence type="ECO:0000256" key="8">
    <source>
        <dbReference type="ARBA" id="ARBA00022840"/>
    </source>
</evidence>
<comment type="catalytic activity">
    <reaction evidence="13 14">
        <text>ATP + (deoxyribonucleotide)n-3'-hydroxyl + 5'-phospho-(deoxyribonucleotide)m = (deoxyribonucleotide)n+m + AMP + diphosphate.</text>
        <dbReference type="EC" id="6.5.1.1"/>
    </reaction>
</comment>
<comment type="subcellular location">
    <subcellularLocation>
        <location evidence="1">Nucleus</location>
    </subcellularLocation>
</comment>
<evidence type="ECO:0000256" key="10">
    <source>
        <dbReference type="ARBA" id="ARBA00023204"/>
    </source>
</evidence>
<keyword evidence="12" id="KW-0131">Cell cycle</keyword>
<evidence type="ECO:0000256" key="2">
    <source>
        <dbReference type="ARBA" id="ARBA00007572"/>
    </source>
</evidence>
<dbReference type="EC" id="6.5.1.1" evidence="14"/>
<dbReference type="GeneID" id="20715527"/>
<evidence type="ECO:0000256" key="3">
    <source>
        <dbReference type="ARBA" id="ARBA00022598"/>
    </source>
</evidence>
<keyword evidence="3 14" id="KW-0436">Ligase</keyword>
<evidence type="ECO:0000313" key="18">
    <source>
        <dbReference type="Proteomes" id="UP000003786"/>
    </source>
</evidence>
<dbReference type="GO" id="GO:0003910">
    <property type="term" value="F:DNA ligase (ATP) activity"/>
    <property type="evidence" value="ECO:0007669"/>
    <property type="project" value="UniProtKB-EC"/>
</dbReference>
<dbReference type="PANTHER" id="PTHR45674:SF4">
    <property type="entry name" value="DNA LIGASE 1"/>
    <property type="match status" value="1"/>
</dbReference>
<evidence type="ECO:0000256" key="6">
    <source>
        <dbReference type="ARBA" id="ARBA00022741"/>
    </source>
</evidence>
<keyword evidence="10 14" id="KW-0234">DNA repair</keyword>
<dbReference type="InterPro" id="IPR012309">
    <property type="entry name" value="DNA_ligase_ATP-dep_C"/>
</dbReference>
<keyword evidence="7 14" id="KW-0227">DNA damage</keyword>
<dbReference type="OrthoDB" id="206088at2759"/>
<dbReference type="Pfam" id="PF01068">
    <property type="entry name" value="DNA_ligase_A_M"/>
    <property type="match status" value="1"/>
</dbReference>
<name>J4DPP8_THEOR</name>
<evidence type="ECO:0000256" key="9">
    <source>
        <dbReference type="ARBA" id="ARBA00023172"/>
    </source>
</evidence>
<dbReference type="InterPro" id="IPR012308">
    <property type="entry name" value="DNA_ligase_ATP-dep_N"/>
</dbReference>
<dbReference type="SUPFAM" id="SSF50249">
    <property type="entry name" value="Nucleic acid-binding proteins"/>
    <property type="match status" value="1"/>
</dbReference>
<dbReference type="EMBL" id="AP011948">
    <property type="protein sequence ID" value="BAM41079.1"/>
    <property type="molecule type" value="Genomic_DNA"/>
</dbReference>
<keyword evidence="8 14" id="KW-0067">ATP-binding</keyword>
<proteinExistence type="inferred from homology"/>
<dbReference type="InterPro" id="IPR050191">
    <property type="entry name" value="ATP-dep_DNA_ligase"/>
</dbReference>
<dbReference type="SUPFAM" id="SSF117018">
    <property type="entry name" value="ATP-dependent DNA ligase DNA-binding domain"/>
    <property type="match status" value="1"/>
</dbReference>
<keyword evidence="18" id="KW-1185">Reference proteome</keyword>